<sequence length="147" mass="16985">MLKIGNFLTSFNIPEQLKIIDIEIKTKVGKKFKFPNFSKLMWLTAWRVLEGDIEVGETIDAKGCVELLEYLKAQVDRKERGVRQSVPTKYIGNAKSFLKRFEDFVKKNVTVAEVKSEELKEIPTKRRRLNDKTNTLGSDIKTDMTTK</sequence>
<evidence type="ECO:0000256" key="5">
    <source>
        <dbReference type="ARBA" id="ARBA00022853"/>
    </source>
</evidence>
<keyword evidence="12" id="KW-1185">Reference proteome</keyword>
<dbReference type="EC" id="1.14.11.27" evidence="3"/>
<dbReference type="InterPro" id="IPR041070">
    <property type="entry name" value="JHD"/>
</dbReference>
<keyword evidence="5" id="KW-0156">Chromatin regulator</keyword>
<accession>A0A1V2L5K9</accession>
<dbReference type="STRING" id="36022.A0A1V2L5K9"/>
<evidence type="ECO:0000313" key="11">
    <source>
        <dbReference type="EMBL" id="ONH66556.1"/>
    </source>
</evidence>
<dbReference type="PANTHER" id="PTHR23123">
    <property type="entry name" value="PHD/F-BOX CONTAINING PROTEIN"/>
    <property type="match status" value="1"/>
</dbReference>
<dbReference type="EMBL" id="MPUK01000006">
    <property type="protein sequence ID" value="ONH66556.1"/>
    <property type="molecule type" value="Genomic_DNA"/>
</dbReference>
<evidence type="ECO:0000256" key="2">
    <source>
        <dbReference type="ARBA" id="ARBA00004123"/>
    </source>
</evidence>
<dbReference type="AlphaFoldDB" id="A0A1V2L5K9"/>
<organism evidence="11 12">
    <name type="scientific">Cyberlindnera fabianii</name>
    <name type="common">Yeast</name>
    <name type="synonym">Hansenula fabianii</name>
    <dbReference type="NCBI Taxonomy" id="36022"/>
    <lineage>
        <taxon>Eukaryota</taxon>
        <taxon>Fungi</taxon>
        <taxon>Dikarya</taxon>
        <taxon>Ascomycota</taxon>
        <taxon>Saccharomycotina</taxon>
        <taxon>Saccharomycetes</taxon>
        <taxon>Phaffomycetales</taxon>
        <taxon>Phaffomycetaceae</taxon>
        <taxon>Cyberlindnera</taxon>
    </lineage>
</organism>
<dbReference type="InterPro" id="IPR050690">
    <property type="entry name" value="JHDM1_Histone_Demethylase"/>
</dbReference>
<gene>
    <name evidence="11" type="ORF">BON22_3370</name>
</gene>
<comment type="cofactor">
    <cofactor evidence="1">
        <name>Fe(2+)</name>
        <dbReference type="ChEBI" id="CHEBI:29033"/>
    </cofactor>
</comment>
<evidence type="ECO:0000256" key="4">
    <source>
        <dbReference type="ARBA" id="ARBA00022723"/>
    </source>
</evidence>
<evidence type="ECO:0000313" key="12">
    <source>
        <dbReference type="Proteomes" id="UP000189513"/>
    </source>
</evidence>
<name>A0A1V2L5K9_CYBFA</name>
<comment type="catalytic activity">
    <reaction evidence="8">
        <text>N(6),N(6)-dimethyl-L-lysyl(36)-[histone H3] + 2 2-oxoglutarate + 2 O2 = L-lysyl(36)-[histone H3] + 2 formaldehyde + 2 succinate + 2 CO2</text>
        <dbReference type="Rhea" id="RHEA:42032"/>
        <dbReference type="Rhea" id="RHEA-COMP:9785"/>
        <dbReference type="Rhea" id="RHEA-COMP:9787"/>
        <dbReference type="ChEBI" id="CHEBI:15379"/>
        <dbReference type="ChEBI" id="CHEBI:16526"/>
        <dbReference type="ChEBI" id="CHEBI:16810"/>
        <dbReference type="ChEBI" id="CHEBI:16842"/>
        <dbReference type="ChEBI" id="CHEBI:29969"/>
        <dbReference type="ChEBI" id="CHEBI:30031"/>
        <dbReference type="ChEBI" id="CHEBI:61976"/>
        <dbReference type="EC" id="1.14.11.27"/>
    </reaction>
</comment>
<dbReference type="GO" id="GO:0005634">
    <property type="term" value="C:nucleus"/>
    <property type="evidence" value="ECO:0007669"/>
    <property type="project" value="UniProtKB-SubCell"/>
</dbReference>
<evidence type="ECO:0000256" key="9">
    <source>
        <dbReference type="SAM" id="MobiDB-lite"/>
    </source>
</evidence>
<protein>
    <recommendedName>
        <fullName evidence="3">[histone H3]-dimethyl-L-lysine(36) demethylase</fullName>
        <ecNumber evidence="3">1.14.11.27</ecNumber>
    </recommendedName>
</protein>
<feature type="region of interest" description="Disordered" evidence="9">
    <location>
        <begin position="126"/>
        <end position="147"/>
    </location>
</feature>
<dbReference type="Pfam" id="PF17811">
    <property type="entry name" value="JHD"/>
    <property type="match status" value="1"/>
</dbReference>
<reference evidence="12" key="1">
    <citation type="journal article" date="2017" name="Genome Announc.">
        <title>Genome sequences of Cyberlindnera fabianii 65, Pichia kudriavzevii 129, and Saccharomyces cerevisiae 131 isolated from fermented masau fruits in Zimbabwe.</title>
        <authorList>
            <person name="van Rijswijck I.M.H."/>
            <person name="Derks M.F.L."/>
            <person name="Abee T."/>
            <person name="de Ridder D."/>
            <person name="Smid E.J."/>
        </authorList>
    </citation>
    <scope>NUCLEOTIDE SEQUENCE [LARGE SCALE GENOMIC DNA]</scope>
    <source>
        <strain evidence="12">65</strain>
    </source>
</reference>
<evidence type="ECO:0000256" key="1">
    <source>
        <dbReference type="ARBA" id="ARBA00001954"/>
    </source>
</evidence>
<evidence type="ECO:0000259" key="10">
    <source>
        <dbReference type="Pfam" id="PF17811"/>
    </source>
</evidence>
<keyword evidence="6" id="KW-0223">Dioxygenase</keyword>
<dbReference type="Proteomes" id="UP000189513">
    <property type="component" value="Unassembled WGS sequence"/>
</dbReference>
<evidence type="ECO:0000256" key="6">
    <source>
        <dbReference type="ARBA" id="ARBA00022964"/>
    </source>
</evidence>
<comment type="subcellular location">
    <subcellularLocation>
        <location evidence="2">Nucleus</location>
    </subcellularLocation>
</comment>
<dbReference type="GO" id="GO:0046872">
    <property type="term" value="F:metal ion binding"/>
    <property type="evidence" value="ECO:0007669"/>
    <property type="project" value="UniProtKB-KW"/>
</dbReference>
<keyword evidence="7" id="KW-0539">Nucleus</keyword>
<dbReference type="GO" id="GO:0140680">
    <property type="term" value="F:histone H3K36me/H3K36me2 demethylase activity"/>
    <property type="evidence" value="ECO:0007669"/>
    <property type="project" value="UniProtKB-EC"/>
</dbReference>
<evidence type="ECO:0000256" key="3">
    <source>
        <dbReference type="ARBA" id="ARBA00013246"/>
    </source>
</evidence>
<keyword evidence="4" id="KW-0479">Metal-binding</keyword>
<feature type="domain" description="Jumonji helical" evidence="10">
    <location>
        <begin position="12"/>
        <end position="50"/>
    </location>
</feature>
<keyword evidence="6" id="KW-0560">Oxidoreductase</keyword>
<comment type="caution">
    <text evidence="11">The sequence shown here is derived from an EMBL/GenBank/DDBJ whole genome shotgun (WGS) entry which is preliminary data.</text>
</comment>
<dbReference type="VEuPathDB" id="FungiDB:BON22_3370"/>
<dbReference type="Gene3D" id="2.60.120.650">
    <property type="entry name" value="Cupin"/>
    <property type="match status" value="1"/>
</dbReference>
<evidence type="ECO:0000256" key="7">
    <source>
        <dbReference type="ARBA" id="ARBA00023242"/>
    </source>
</evidence>
<evidence type="ECO:0000256" key="8">
    <source>
        <dbReference type="ARBA" id="ARBA00047915"/>
    </source>
</evidence>
<proteinExistence type="predicted"/>